<feature type="transmembrane region" description="Helical" evidence="1">
    <location>
        <begin position="12"/>
        <end position="35"/>
    </location>
</feature>
<evidence type="ECO:0000313" key="3">
    <source>
        <dbReference type="Proteomes" id="UP000242222"/>
    </source>
</evidence>
<keyword evidence="1" id="KW-1133">Transmembrane helix</keyword>
<proteinExistence type="predicted"/>
<evidence type="ECO:0000256" key="1">
    <source>
        <dbReference type="SAM" id="Phobius"/>
    </source>
</evidence>
<organism evidence="2 3">
    <name type="scientific">Izhakiella capsodis</name>
    <dbReference type="NCBI Taxonomy" id="1367852"/>
    <lineage>
        <taxon>Bacteria</taxon>
        <taxon>Pseudomonadati</taxon>
        <taxon>Pseudomonadota</taxon>
        <taxon>Gammaproteobacteria</taxon>
        <taxon>Enterobacterales</taxon>
        <taxon>Erwiniaceae</taxon>
        <taxon>Izhakiella</taxon>
    </lineage>
</organism>
<gene>
    <name evidence="2" type="ORF">SAMN05216516_102276</name>
</gene>
<sequence length="55" mass="5965">MSEKKIFSVKNYWAGVISGGSVGGLAFFTGFFLLISRSPQTALDIIKIFKPIIGL</sequence>
<evidence type="ECO:0000313" key="2">
    <source>
        <dbReference type="EMBL" id="SFN08298.1"/>
    </source>
</evidence>
<accession>A0A1I4W3Y7</accession>
<dbReference type="EMBL" id="FOVC01000002">
    <property type="protein sequence ID" value="SFN08298.1"/>
    <property type="molecule type" value="Genomic_DNA"/>
</dbReference>
<dbReference type="STRING" id="1367852.SAMN05216516_102276"/>
<dbReference type="AlphaFoldDB" id="A0A1I4W3Y7"/>
<reference evidence="3" key="1">
    <citation type="submission" date="2016-10" db="EMBL/GenBank/DDBJ databases">
        <authorList>
            <person name="Varghese N."/>
            <person name="Submissions S."/>
        </authorList>
    </citation>
    <scope>NUCLEOTIDE SEQUENCE [LARGE SCALE GENOMIC DNA]</scope>
    <source>
        <strain evidence="3">N6PO6</strain>
    </source>
</reference>
<name>A0A1I4W3Y7_9GAMM</name>
<dbReference type="Proteomes" id="UP000242222">
    <property type="component" value="Unassembled WGS sequence"/>
</dbReference>
<dbReference type="RefSeq" id="WP_177203293.1">
    <property type="nucleotide sequence ID" value="NZ_FOVC01000002.1"/>
</dbReference>
<keyword evidence="1" id="KW-0472">Membrane</keyword>
<protein>
    <submittedName>
        <fullName evidence="2">Uncharacterized protein</fullName>
    </submittedName>
</protein>
<keyword evidence="1" id="KW-0812">Transmembrane</keyword>
<keyword evidence="3" id="KW-1185">Reference proteome</keyword>